<dbReference type="PROSITE" id="PS51471">
    <property type="entry name" value="FE2OG_OXY"/>
    <property type="match status" value="1"/>
</dbReference>
<keyword evidence="3" id="KW-0223">Dioxygenase</keyword>
<evidence type="ECO:0000259" key="8">
    <source>
        <dbReference type="PROSITE" id="PS51471"/>
    </source>
</evidence>
<dbReference type="eggNOG" id="KOG1971">
    <property type="taxonomic scope" value="Eukaryota"/>
</dbReference>
<evidence type="ECO:0000256" key="2">
    <source>
        <dbReference type="ARBA" id="ARBA00022723"/>
    </source>
</evidence>
<feature type="compositionally biased region" description="Polar residues" evidence="6">
    <location>
        <begin position="77"/>
        <end position="90"/>
    </location>
</feature>
<proteinExistence type="predicted"/>
<dbReference type="SMART" id="SM00702">
    <property type="entry name" value="P4Hc"/>
    <property type="match status" value="1"/>
</dbReference>
<sequence>MSPLTTYYSGSNFPGESFLTIHLPNYEWERKLIVYKIILAVVVFMVVLPYKLATKKVDSVDAVVDVYGERTISVAESTTKSEKVPTNSSGHKSKRRGKNGKKEQPSASISPPTHQQPQPSQDEPTVEISLFLSNTLNLLCFLLIFSILFYSPNNLFAPRTLFRAPVFTREECQHIIEMANLAAEKNGVEALREKGLLLLEHPELGQELDEKAFKSNGRGDDDLEFGNGTKSTAAVHNPALNKLNKLNSLLQYPVGWKKDRHTYYPTTDLNLVTDPFSGEDREWLAQRLDARMAPIIERAFGISRGAVRANDIFVVRYDAEAGQPNLRVHTDSSHLSFNILLNDEFDGGGTRFHHRIDKSHIDIHPEVGETLLSHAMIFHEGLPTTKGTRYILVGFDSIDEKDPLTGESTNLSTFSSWLNFSWMQIRFHEGFEDGNKNRRKRNRAMAESAEVDGIGHWKDNRYATSLFRDLDNAMTWLCDKFAPFRTAQLVKTNDFDAYINVMDKAMEERTQKEQELGIRRSRASGYSSWFKGQNINLDVFGNYASSWKVRKEKEDKFREENL</sequence>
<keyword evidence="5" id="KW-0408">Iron</keyword>
<feature type="compositionally biased region" description="Low complexity" evidence="6">
    <location>
        <begin position="108"/>
        <end position="121"/>
    </location>
</feature>
<keyword evidence="7" id="KW-1133">Transmembrane helix</keyword>
<dbReference type="InParanoid" id="B8C7H4"/>
<dbReference type="GO" id="GO:0031418">
    <property type="term" value="F:L-ascorbic acid binding"/>
    <property type="evidence" value="ECO:0007669"/>
    <property type="project" value="InterPro"/>
</dbReference>
<evidence type="ECO:0000313" key="9">
    <source>
        <dbReference type="EMBL" id="EED90743.1"/>
    </source>
</evidence>
<dbReference type="Gene3D" id="2.60.120.620">
    <property type="entry name" value="q2cbj1_9rhob like domain"/>
    <property type="match status" value="1"/>
</dbReference>
<feature type="transmembrane region" description="Helical" evidence="7">
    <location>
        <begin position="32"/>
        <end position="50"/>
    </location>
</feature>
<keyword evidence="2" id="KW-0479">Metal-binding</keyword>
<dbReference type="GO" id="GO:0004656">
    <property type="term" value="F:procollagen-proline 4-dioxygenase activity"/>
    <property type="evidence" value="ECO:0000318"/>
    <property type="project" value="GO_Central"/>
</dbReference>
<reference evidence="9 10" key="2">
    <citation type="journal article" date="2008" name="Nature">
        <title>The Phaeodactylum genome reveals the evolutionary history of diatom genomes.</title>
        <authorList>
            <person name="Bowler C."/>
            <person name="Allen A.E."/>
            <person name="Badger J.H."/>
            <person name="Grimwood J."/>
            <person name="Jabbari K."/>
            <person name="Kuo A."/>
            <person name="Maheswari U."/>
            <person name="Martens C."/>
            <person name="Maumus F."/>
            <person name="Otillar R.P."/>
            <person name="Rayko E."/>
            <person name="Salamov A."/>
            <person name="Vandepoele K."/>
            <person name="Beszteri B."/>
            <person name="Gruber A."/>
            <person name="Heijde M."/>
            <person name="Katinka M."/>
            <person name="Mock T."/>
            <person name="Valentin K."/>
            <person name="Verret F."/>
            <person name="Berges J.A."/>
            <person name="Brownlee C."/>
            <person name="Cadoret J.P."/>
            <person name="Chiovitti A."/>
            <person name="Choi C.J."/>
            <person name="Coesel S."/>
            <person name="De Martino A."/>
            <person name="Detter J.C."/>
            <person name="Durkin C."/>
            <person name="Falciatore A."/>
            <person name="Fournet J."/>
            <person name="Haruta M."/>
            <person name="Huysman M.J."/>
            <person name="Jenkins B.D."/>
            <person name="Jiroutova K."/>
            <person name="Jorgensen R.E."/>
            <person name="Joubert Y."/>
            <person name="Kaplan A."/>
            <person name="Kroger N."/>
            <person name="Kroth P.G."/>
            <person name="La Roche J."/>
            <person name="Lindquist E."/>
            <person name="Lommer M."/>
            <person name="Martin-Jezequel V."/>
            <person name="Lopez P.J."/>
            <person name="Lucas S."/>
            <person name="Mangogna M."/>
            <person name="McGinnis K."/>
            <person name="Medlin L.K."/>
            <person name="Montsant A."/>
            <person name="Oudot-Le Secq M.P."/>
            <person name="Napoli C."/>
            <person name="Obornik M."/>
            <person name="Parker M.S."/>
            <person name="Petit J.L."/>
            <person name="Porcel B.M."/>
            <person name="Poulsen N."/>
            <person name="Robison M."/>
            <person name="Rychlewski L."/>
            <person name="Rynearson T.A."/>
            <person name="Schmutz J."/>
            <person name="Shapiro H."/>
            <person name="Siaut M."/>
            <person name="Stanley M."/>
            <person name="Sussman M.R."/>
            <person name="Taylor A.R."/>
            <person name="Vardi A."/>
            <person name="von Dassow P."/>
            <person name="Vyverman W."/>
            <person name="Willis A."/>
            <person name="Wyrwicz L.S."/>
            <person name="Rokhsar D.S."/>
            <person name="Weissenbach J."/>
            <person name="Armbrust E.V."/>
            <person name="Green B.R."/>
            <person name="Van de Peer Y."/>
            <person name="Grigoriev I.V."/>
        </authorList>
    </citation>
    <scope>NUCLEOTIDE SEQUENCE [LARGE SCALE GENOMIC DNA]</scope>
    <source>
        <strain evidence="9 10">CCMP1335</strain>
    </source>
</reference>
<dbReference type="InterPro" id="IPR005123">
    <property type="entry name" value="Oxoglu/Fe-dep_dioxygenase_dom"/>
</dbReference>
<dbReference type="EMBL" id="CM000644">
    <property type="protein sequence ID" value="EED90743.1"/>
    <property type="molecule type" value="Genomic_DNA"/>
</dbReference>
<accession>B8C7H4</accession>
<dbReference type="HOGENOM" id="CLU_560774_0_0_1"/>
<reference evidence="9 10" key="1">
    <citation type="journal article" date="2004" name="Science">
        <title>The genome of the diatom Thalassiosira pseudonana: ecology, evolution, and metabolism.</title>
        <authorList>
            <person name="Armbrust E.V."/>
            <person name="Berges J.A."/>
            <person name="Bowler C."/>
            <person name="Green B.R."/>
            <person name="Martinez D."/>
            <person name="Putnam N.H."/>
            <person name="Zhou S."/>
            <person name="Allen A.E."/>
            <person name="Apt K.E."/>
            <person name="Bechner M."/>
            <person name="Brzezinski M.A."/>
            <person name="Chaal B.K."/>
            <person name="Chiovitti A."/>
            <person name="Davis A.K."/>
            <person name="Demarest M.S."/>
            <person name="Detter J.C."/>
            <person name="Glavina T."/>
            <person name="Goodstein D."/>
            <person name="Hadi M.Z."/>
            <person name="Hellsten U."/>
            <person name="Hildebrand M."/>
            <person name="Jenkins B.D."/>
            <person name="Jurka J."/>
            <person name="Kapitonov V.V."/>
            <person name="Kroger N."/>
            <person name="Lau W.W."/>
            <person name="Lane T.W."/>
            <person name="Larimer F.W."/>
            <person name="Lippmeier J.C."/>
            <person name="Lucas S."/>
            <person name="Medina M."/>
            <person name="Montsant A."/>
            <person name="Obornik M."/>
            <person name="Parker M.S."/>
            <person name="Palenik B."/>
            <person name="Pazour G.J."/>
            <person name="Richardson P.M."/>
            <person name="Rynearson T.A."/>
            <person name="Saito M.A."/>
            <person name="Schwartz D.C."/>
            <person name="Thamatrakoln K."/>
            <person name="Valentin K."/>
            <person name="Vardi A."/>
            <person name="Wilkerson F.P."/>
            <person name="Rokhsar D.S."/>
        </authorList>
    </citation>
    <scope>NUCLEOTIDE SEQUENCE [LARGE SCALE GENOMIC DNA]</scope>
    <source>
        <strain evidence="9 10">CCMP1335</strain>
    </source>
</reference>
<dbReference type="GO" id="GO:0005506">
    <property type="term" value="F:iron ion binding"/>
    <property type="evidence" value="ECO:0007669"/>
    <property type="project" value="InterPro"/>
</dbReference>
<keyword evidence="10" id="KW-1185">Reference proteome</keyword>
<feature type="transmembrane region" description="Helical" evidence="7">
    <location>
        <begin position="128"/>
        <end position="150"/>
    </location>
</feature>
<evidence type="ECO:0000313" key="10">
    <source>
        <dbReference type="Proteomes" id="UP000001449"/>
    </source>
</evidence>
<keyword evidence="7" id="KW-0472">Membrane</keyword>
<dbReference type="GeneID" id="7444944"/>
<protein>
    <recommendedName>
        <fullName evidence="8">Fe2OG dioxygenase domain-containing protein</fullName>
    </recommendedName>
</protein>
<dbReference type="GO" id="GO:0005783">
    <property type="term" value="C:endoplasmic reticulum"/>
    <property type="evidence" value="ECO:0000318"/>
    <property type="project" value="GO_Central"/>
</dbReference>
<comment type="cofactor">
    <cofactor evidence="1">
        <name>L-ascorbate</name>
        <dbReference type="ChEBI" id="CHEBI:38290"/>
    </cofactor>
</comment>
<dbReference type="PaxDb" id="35128-Thaps7775"/>
<organism evidence="9 10">
    <name type="scientific">Thalassiosira pseudonana</name>
    <name type="common">Marine diatom</name>
    <name type="synonym">Cyclotella nana</name>
    <dbReference type="NCBI Taxonomy" id="35128"/>
    <lineage>
        <taxon>Eukaryota</taxon>
        <taxon>Sar</taxon>
        <taxon>Stramenopiles</taxon>
        <taxon>Ochrophyta</taxon>
        <taxon>Bacillariophyta</taxon>
        <taxon>Coscinodiscophyceae</taxon>
        <taxon>Thalassiosirophycidae</taxon>
        <taxon>Thalassiosirales</taxon>
        <taxon>Thalassiosiraceae</taxon>
        <taxon>Thalassiosira</taxon>
    </lineage>
</organism>
<dbReference type="RefSeq" id="XP_002291892.1">
    <property type="nucleotide sequence ID" value="XM_002291856.1"/>
</dbReference>
<dbReference type="OMA" id="FSWMQIR"/>
<feature type="region of interest" description="Disordered" evidence="6">
    <location>
        <begin position="77"/>
        <end position="122"/>
    </location>
</feature>
<evidence type="ECO:0000256" key="5">
    <source>
        <dbReference type="ARBA" id="ARBA00023004"/>
    </source>
</evidence>
<evidence type="ECO:0000256" key="6">
    <source>
        <dbReference type="SAM" id="MobiDB-lite"/>
    </source>
</evidence>
<evidence type="ECO:0000256" key="7">
    <source>
        <dbReference type="SAM" id="Phobius"/>
    </source>
</evidence>
<dbReference type="KEGG" id="tps:THAPSDRAFT_7775"/>
<dbReference type="Proteomes" id="UP000001449">
    <property type="component" value="Chromosome 8"/>
</dbReference>
<evidence type="ECO:0000256" key="3">
    <source>
        <dbReference type="ARBA" id="ARBA00022964"/>
    </source>
</evidence>
<keyword evidence="7" id="KW-0812">Transmembrane</keyword>
<dbReference type="AlphaFoldDB" id="B8C7H4"/>
<gene>
    <name evidence="9" type="ORF">THAPSDRAFT_7775</name>
</gene>
<evidence type="ECO:0000256" key="1">
    <source>
        <dbReference type="ARBA" id="ARBA00001961"/>
    </source>
</evidence>
<dbReference type="InterPro" id="IPR006620">
    <property type="entry name" value="Pro_4_hyd_alph"/>
</dbReference>
<name>B8C7H4_THAPS</name>
<feature type="domain" description="Fe2OG dioxygenase" evidence="8">
    <location>
        <begin position="308"/>
        <end position="398"/>
    </location>
</feature>
<keyword evidence="4" id="KW-0560">Oxidoreductase</keyword>
<evidence type="ECO:0000256" key="4">
    <source>
        <dbReference type="ARBA" id="ARBA00023002"/>
    </source>
</evidence>